<organism evidence="3 4">
    <name type="scientific">Rhynchospora tenuis</name>
    <dbReference type="NCBI Taxonomy" id="198213"/>
    <lineage>
        <taxon>Eukaryota</taxon>
        <taxon>Viridiplantae</taxon>
        <taxon>Streptophyta</taxon>
        <taxon>Embryophyta</taxon>
        <taxon>Tracheophyta</taxon>
        <taxon>Spermatophyta</taxon>
        <taxon>Magnoliopsida</taxon>
        <taxon>Liliopsida</taxon>
        <taxon>Poales</taxon>
        <taxon>Cyperaceae</taxon>
        <taxon>Cyperoideae</taxon>
        <taxon>Rhynchosporeae</taxon>
        <taxon>Rhynchospora</taxon>
    </lineage>
</organism>
<dbReference type="SMART" id="SM00698">
    <property type="entry name" value="MORN"/>
    <property type="match status" value="3"/>
</dbReference>
<dbReference type="Proteomes" id="UP001210211">
    <property type="component" value="Unassembled WGS sequence"/>
</dbReference>
<keyword evidence="1" id="KW-0677">Repeat</keyword>
<keyword evidence="4" id="KW-1185">Reference proteome</keyword>
<feature type="compositionally biased region" description="Basic and acidic residues" evidence="2">
    <location>
        <begin position="667"/>
        <end position="677"/>
    </location>
</feature>
<evidence type="ECO:0000313" key="4">
    <source>
        <dbReference type="Proteomes" id="UP001210211"/>
    </source>
</evidence>
<reference evidence="3 4" key="1">
    <citation type="journal article" date="2022" name="Cell">
        <title>Repeat-based holocentromeres influence genome architecture and karyotype evolution.</title>
        <authorList>
            <person name="Hofstatter P.G."/>
            <person name="Thangavel G."/>
            <person name="Lux T."/>
            <person name="Neumann P."/>
            <person name="Vondrak T."/>
            <person name="Novak P."/>
            <person name="Zhang M."/>
            <person name="Costa L."/>
            <person name="Castellani M."/>
            <person name="Scott A."/>
            <person name="Toegelov H."/>
            <person name="Fuchs J."/>
            <person name="Mata-Sucre Y."/>
            <person name="Dias Y."/>
            <person name="Vanzela A.L.L."/>
            <person name="Huettel B."/>
            <person name="Almeida C.C.S."/>
            <person name="Simkova H."/>
            <person name="Souza G."/>
            <person name="Pedrosa-Harand A."/>
            <person name="Macas J."/>
            <person name="Mayer K.F.X."/>
            <person name="Houben A."/>
            <person name="Marques A."/>
        </authorList>
    </citation>
    <scope>NUCLEOTIDE SEQUENCE [LARGE SCALE GENOMIC DNA]</scope>
    <source>
        <strain evidence="3">RhyTen1mFocal</strain>
    </source>
</reference>
<proteinExistence type="predicted"/>
<feature type="compositionally biased region" description="Low complexity" evidence="2">
    <location>
        <begin position="703"/>
        <end position="712"/>
    </location>
</feature>
<name>A0AAD6EWG1_9POAL</name>
<dbReference type="PANTHER" id="PTHR43215">
    <property type="entry name" value="RADIAL SPOKE HEAD 1 HOMOLOG"/>
    <property type="match status" value="1"/>
</dbReference>
<feature type="compositionally biased region" description="Acidic residues" evidence="2">
    <location>
        <begin position="14"/>
        <end position="28"/>
    </location>
</feature>
<dbReference type="SUPFAM" id="SSF82185">
    <property type="entry name" value="Histone H3 K4-specific methyltransferase SET7/9 N-terminal domain"/>
    <property type="match status" value="1"/>
</dbReference>
<evidence type="ECO:0000313" key="3">
    <source>
        <dbReference type="EMBL" id="KAJ3703737.1"/>
    </source>
</evidence>
<feature type="region of interest" description="Disordered" evidence="2">
    <location>
        <begin position="628"/>
        <end position="712"/>
    </location>
</feature>
<dbReference type="EMBL" id="JAMRDG010000001">
    <property type="protein sequence ID" value="KAJ3703737.1"/>
    <property type="molecule type" value="Genomic_DNA"/>
</dbReference>
<dbReference type="GO" id="GO:0016020">
    <property type="term" value="C:membrane"/>
    <property type="evidence" value="ECO:0007669"/>
    <property type="project" value="UniProtKB-ARBA"/>
</dbReference>
<dbReference type="Gene3D" id="2.20.110.10">
    <property type="entry name" value="Histone H3 K4-specific methyltransferase SET7/9 N-terminal domain"/>
    <property type="match status" value="1"/>
</dbReference>
<dbReference type="Pfam" id="PF02493">
    <property type="entry name" value="MORN"/>
    <property type="match status" value="3"/>
</dbReference>
<sequence>MATENGEGNYTPPMDEEFGYGDDYDMDDSSSSSSSESDSDSDSDRDESEKRTRPKRPVSKFDDDDEDFEVNYESIKEIINSPRYVKRREQEDRAHVQAQLEDPFDFPPDPEKWREADLKEMWADPSIYIHNKPGWDPVFADEDDWAGVYETIRRRGDPPIAPFYLPYRHPNPVIPFNHYDIANPKAVIEELDRIEEFLIWASYIFPDRSSYEGTVWDDLAHGKGVFVNEDELVRYEGEWFQNQMEGHGVVEVDIPEVQPVPGSKLEMKMRKQGRIITRDFMTDEDREWLEKDMEDTVQFADPAIPFYERKAWLKYFGRKPEKGRYRYAGQWKHGRMHGCGVYEVNGRIKYGKWYFGQLMKNDPGCDLDVSAMHAGIAEVAAAKARMFTIKPDGMVREQQALYSDPQHPYFYEEEDVWMAPGFINQFYDVPDFWENYVEEVDKEREMWLNSFYKSPLRIPMPAELEHWWFEGGNDHEFVLINKEPEPDPEDPSKLVYTEDPLIVHTPTGRLINFVEDEEYGVRLFWQPAPPPPEIYAETEQDTIDVSKARFLPFGYNEYFGIKEETDKEQEGLIEWVGNALKSWSERLEKWVEEKKKAKEMNLQLLEKEMDFVEAEICLEEAVKDMETELEKKQREEERKVEKYDQEETTAVPVSVSDESNIVSSKENVGEVGKKDGYDGDSDSEDDEDDDDDDDDGGRASFGNVKKSSPFSSLSLSVAPSNFVPTVPSSIQESFFAWRKEEKPQATPHSSKSKQETEIGSKKVLVNYVRFCTPANFKTKLRLKQGAARHQKRSTSYSHLASVAQSLWTRQNFKDRMTIRPRGNEHDLCSSILSLHVPVPHAY</sequence>
<protein>
    <submittedName>
        <fullName evidence="3">Uncharacterized protein</fullName>
    </submittedName>
</protein>
<feature type="compositionally biased region" description="Polar residues" evidence="2">
    <location>
        <begin position="656"/>
        <end position="666"/>
    </location>
</feature>
<evidence type="ECO:0000256" key="1">
    <source>
        <dbReference type="ARBA" id="ARBA00022737"/>
    </source>
</evidence>
<comment type="caution">
    <text evidence="3">The sequence shown here is derived from an EMBL/GenBank/DDBJ whole genome shotgun (WGS) entry which is preliminary data.</text>
</comment>
<accession>A0AAD6EWG1</accession>
<feature type="compositionally biased region" description="Acidic residues" evidence="2">
    <location>
        <begin position="678"/>
        <end position="695"/>
    </location>
</feature>
<feature type="region of interest" description="Disordered" evidence="2">
    <location>
        <begin position="1"/>
        <end position="67"/>
    </location>
</feature>
<gene>
    <name evidence="3" type="ORF">LUZ61_007442</name>
</gene>
<feature type="compositionally biased region" description="Basic and acidic residues" evidence="2">
    <location>
        <begin position="628"/>
        <end position="645"/>
    </location>
</feature>
<dbReference type="InterPro" id="IPR003409">
    <property type="entry name" value="MORN"/>
</dbReference>
<dbReference type="PANTHER" id="PTHR43215:SF13">
    <property type="entry name" value="PROTEIN TIC 100"/>
    <property type="match status" value="1"/>
</dbReference>
<dbReference type="AlphaFoldDB" id="A0AAD6EWG1"/>
<evidence type="ECO:0000256" key="2">
    <source>
        <dbReference type="SAM" id="MobiDB-lite"/>
    </source>
</evidence>
<feature type="compositionally biased region" description="Acidic residues" evidence="2">
    <location>
        <begin position="37"/>
        <end position="46"/>
    </location>
</feature>